<proteinExistence type="predicted"/>
<feature type="transmembrane region" description="Helical" evidence="1">
    <location>
        <begin position="215"/>
        <end position="233"/>
    </location>
</feature>
<sequence>MNDLSLKKNKITYYIILVSLIFLCIIGSVFLGSSFLFIFKIPITRINFLIFPIIAIVVIKYLFKKDNEKISWTFLIFTLLSFFLISGILAIVCNYIWDYSYDSLWYHQEGIVRLAKDWNPFYEWQPKDINIWVNHYAKAPWIFAATICKITGYIETGKILSVLLPIISGFLSFAIFYLITKGRIFLSSIGALILIMNPVNISQIFTYYVDSQQGCYIIFLLMILYLIIFTKGFKYFKYFSLFNIAIFLSNIKFTGLAYSIAILGMYLIYVFITKENNKKIKVFNFLLISLIITVGIVGFNPYITNIINKGNPLYPLAGKEKIDIMTDNIPSEFRYDNEFNKLIKSLIAYPIDENIYGNRTDLKDMFVLNEDVIKYYSNTDPRVRGFGIYSPIFFPITLLLMCILLIISKNKKVKIVSILCLIGLIGITLYGGEFWWARYMAFTWIFPVLTAILCCINKKNIIKISGSFLLVLLFINSITLIPSLKYKIKKGKDSREYFFSISKPIEILNDKFKYSKVNKAEEYHISYIIKEIN</sequence>
<evidence type="ECO:0008006" key="4">
    <source>
        <dbReference type="Google" id="ProtNLM"/>
    </source>
</evidence>
<dbReference type="AlphaFoldDB" id="A0A6I1MQL4"/>
<dbReference type="OrthoDB" id="5323771at2"/>
<protein>
    <recommendedName>
        <fullName evidence="4">Glycosyltransferase RgtA/B/C/D-like domain-containing protein</fullName>
    </recommendedName>
</protein>
<keyword evidence="3" id="KW-1185">Reference proteome</keyword>
<keyword evidence="1" id="KW-0472">Membrane</keyword>
<feature type="transmembrane region" description="Helical" evidence="1">
    <location>
        <begin position="185"/>
        <end position="208"/>
    </location>
</feature>
<comment type="caution">
    <text evidence="2">The sequence shown here is derived from an EMBL/GenBank/DDBJ whole genome shotgun (WGS) entry which is preliminary data.</text>
</comment>
<keyword evidence="1" id="KW-0812">Transmembrane</keyword>
<evidence type="ECO:0000256" key="1">
    <source>
        <dbReference type="SAM" id="Phobius"/>
    </source>
</evidence>
<dbReference type="RefSeq" id="WP_152887360.1">
    <property type="nucleotide sequence ID" value="NZ_WHJC01000013.1"/>
</dbReference>
<feature type="transmembrane region" description="Helical" evidence="1">
    <location>
        <begin position="413"/>
        <end position="430"/>
    </location>
</feature>
<gene>
    <name evidence="2" type="ORF">GBZ86_02305</name>
</gene>
<feature type="transmembrane region" description="Helical" evidence="1">
    <location>
        <begin position="159"/>
        <end position="179"/>
    </location>
</feature>
<feature type="transmembrane region" description="Helical" evidence="1">
    <location>
        <begin position="12"/>
        <end position="39"/>
    </location>
</feature>
<feature type="transmembrane region" description="Helical" evidence="1">
    <location>
        <begin position="129"/>
        <end position="147"/>
    </location>
</feature>
<reference evidence="2 3" key="1">
    <citation type="submission" date="2019-10" db="EMBL/GenBank/DDBJ databases">
        <title>The Genome Sequence of Clostridium tarantellae Isolated from Fish Brain.</title>
        <authorList>
            <person name="Bano L."/>
            <person name="Kiel M."/>
            <person name="Sales G."/>
            <person name="Doxey A.C."/>
            <person name="Mansfield M.J."/>
            <person name="Schiavone M."/>
            <person name="Rossetto O."/>
            <person name="Pirazzini M."/>
            <person name="Dobrindt U."/>
            <person name="Montecucco C."/>
        </authorList>
    </citation>
    <scope>NUCLEOTIDE SEQUENCE [LARGE SCALE GENOMIC DNA]</scope>
    <source>
        <strain evidence="2 3">DSM 3997</strain>
    </source>
</reference>
<feature type="transmembrane region" description="Helical" evidence="1">
    <location>
        <begin position="75"/>
        <end position="97"/>
    </location>
</feature>
<accession>A0A6I1MQL4</accession>
<name>A0A6I1MQL4_9CLOT</name>
<organism evidence="2 3">
    <name type="scientific">Clostridium tarantellae</name>
    <dbReference type="NCBI Taxonomy" id="39493"/>
    <lineage>
        <taxon>Bacteria</taxon>
        <taxon>Bacillati</taxon>
        <taxon>Bacillota</taxon>
        <taxon>Clostridia</taxon>
        <taxon>Eubacteriales</taxon>
        <taxon>Clostridiaceae</taxon>
        <taxon>Clostridium</taxon>
    </lineage>
</organism>
<evidence type="ECO:0000313" key="3">
    <source>
        <dbReference type="Proteomes" id="UP000430345"/>
    </source>
</evidence>
<feature type="transmembrane region" description="Helical" evidence="1">
    <location>
        <begin position="386"/>
        <end position="406"/>
    </location>
</feature>
<feature type="transmembrane region" description="Helical" evidence="1">
    <location>
        <begin position="253"/>
        <end position="272"/>
    </location>
</feature>
<keyword evidence="1" id="KW-1133">Transmembrane helix</keyword>
<feature type="transmembrane region" description="Helical" evidence="1">
    <location>
        <begin position="284"/>
        <end position="303"/>
    </location>
</feature>
<evidence type="ECO:0000313" key="2">
    <source>
        <dbReference type="EMBL" id="MPQ42589.1"/>
    </source>
</evidence>
<dbReference type="EMBL" id="WHJC01000013">
    <property type="protein sequence ID" value="MPQ42589.1"/>
    <property type="molecule type" value="Genomic_DNA"/>
</dbReference>
<feature type="transmembrane region" description="Helical" evidence="1">
    <location>
        <begin position="468"/>
        <end position="486"/>
    </location>
</feature>
<feature type="transmembrane region" description="Helical" evidence="1">
    <location>
        <begin position="45"/>
        <end position="63"/>
    </location>
</feature>
<feature type="transmembrane region" description="Helical" evidence="1">
    <location>
        <begin position="436"/>
        <end position="456"/>
    </location>
</feature>
<dbReference type="Proteomes" id="UP000430345">
    <property type="component" value="Unassembled WGS sequence"/>
</dbReference>